<accession>A0A1H2TZM0</accession>
<reference evidence="14 15" key="1">
    <citation type="submission" date="2016-10" db="EMBL/GenBank/DDBJ databases">
        <authorList>
            <person name="Varghese N."/>
            <person name="Submissions S."/>
        </authorList>
    </citation>
    <scope>NUCLEOTIDE SEQUENCE [LARGE SCALE GENOMIC DNA]</scope>
    <source>
        <strain evidence="14 15">DSM 11449</strain>
    </source>
</reference>
<evidence type="ECO:0000256" key="5">
    <source>
        <dbReference type="ARBA" id="ARBA00022989"/>
    </source>
</evidence>
<keyword evidence="5 12" id="KW-1133">Transmembrane helix</keyword>
<proteinExistence type="inferred from homology"/>
<evidence type="ECO:0000256" key="2">
    <source>
        <dbReference type="ARBA" id="ARBA00022475"/>
    </source>
</evidence>
<feature type="domain" description="PpiC" evidence="13">
    <location>
        <begin position="347"/>
        <end position="452"/>
    </location>
</feature>
<evidence type="ECO:0000256" key="1">
    <source>
        <dbReference type="ARBA" id="ARBA00004382"/>
    </source>
</evidence>
<dbReference type="EMBL" id="FNND01000002">
    <property type="protein sequence ID" value="SDW49402.1"/>
    <property type="molecule type" value="Genomic_DNA"/>
</dbReference>
<dbReference type="InterPro" id="IPR052029">
    <property type="entry name" value="PpiD_chaperone"/>
</dbReference>
<keyword evidence="4 12" id="KW-0812">Transmembrane</keyword>
<evidence type="ECO:0000256" key="6">
    <source>
        <dbReference type="ARBA" id="ARBA00023136"/>
    </source>
</evidence>
<comment type="caution">
    <text evidence="14">The sequence shown here is derived from an EMBL/GenBank/DDBJ whole genome shotgun (WGS) entry which is preliminary data.</text>
</comment>
<dbReference type="Proteomes" id="UP000182771">
    <property type="component" value="Unassembled WGS sequence"/>
</dbReference>
<dbReference type="OrthoDB" id="9812372at2"/>
<dbReference type="PANTHER" id="PTHR47529:SF1">
    <property type="entry name" value="PERIPLASMIC CHAPERONE PPID"/>
    <property type="match status" value="1"/>
</dbReference>
<keyword evidence="7" id="KW-0143">Chaperone</keyword>
<evidence type="ECO:0000256" key="3">
    <source>
        <dbReference type="ARBA" id="ARBA00022519"/>
    </source>
</evidence>
<sequence length="706" mass="77662">MAVLEKIRKRTVFLILVIGLALFAFVISGIFSRNTTPSQLVIGSVNGDDISYVDFSTQVENTMRNMGGSIGQGYIVNALWQQAVQSRIIDQQFEKLGISVGKDQIVSMIARIPDYGQNPQFQDDKGNFSEAKFAQFISELKTMNPTVYKQWQQEEKSYIDNAKREVYLGLIRAGLGVTFKDGEREYHKQSDQVNIKYVTVPYSSISDSLVKVSDSEIEDYIKSHKKQFEQKQMRNLQFVLASNVASQADIQAIEASLKALNEPKVVYNATTQSNDTLPGFAALPKSEVPDFVNENSDVPFDSLYVNRDRLPAEYADALYNLQVGELYGPYKDGEAYKYSRMLSKKPNAEVRASHILIAYKGSVSDNTVTRSKEEAKAKAEEILAQVKAGSDFAALAQANSDDKSNAPNGGDLNFFTPGTMVPAFNDYVFKAKVGDVGLVETNFGFHVVKVTDQKEGVQLATIVRNIAPSAATNNEVYTKITAFNEAVLKNPKDFAAIAAKEGYSVLPANNLEVLAEDIPGLGNNRPIVKWAFEDDTKVGDVRRFDLKDGYVVVQLTKKIDEGLAKAVDVRAIVEPILIKEKKVKQISEKMKGSSLEQIAQATGQANNIQVGEGLMQSNPNLSGQGSEPNVVGVAFVLPENKLSKPIAGNNGVYVIEVTQKAIAPAINSYSAYANSLRAQKLNRASQDLFSALESTAKIKDDRAKFY</sequence>
<keyword evidence="15" id="KW-1185">Reference proteome</keyword>
<dbReference type="PANTHER" id="PTHR47529">
    <property type="entry name" value="PEPTIDYL-PROLYL CIS-TRANS ISOMERASE D"/>
    <property type="match status" value="1"/>
</dbReference>
<evidence type="ECO:0000313" key="14">
    <source>
        <dbReference type="EMBL" id="SDW49402.1"/>
    </source>
</evidence>
<dbReference type="InterPro" id="IPR000297">
    <property type="entry name" value="PPIase_PpiC"/>
</dbReference>
<dbReference type="RefSeq" id="WP_016420059.1">
    <property type="nucleotide sequence ID" value="NZ_FNND01000002.1"/>
</dbReference>
<evidence type="ECO:0000259" key="13">
    <source>
        <dbReference type="PROSITE" id="PS50198"/>
    </source>
</evidence>
<dbReference type="AlphaFoldDB" id="A0A1H2TZM0"/>
<dbReference type="InterPro" id="IPR046357">
    <property type="entry name" value="PPIase_dom_sf"/>
</dbReference>
<gene>
    <name evidence="14" type="ORF">SAMN05444420_102374</name>
</gene>
<comment type="similarity">
    <text evidence="8">Belongs to the PpiD chaperone family.</text>
</comment>
<evidence type="ECO:0000256" key="4">
    <source>
        <dbReference type="ARBA" id="ARBA00022692"/>
    </source>
</evidence>
<evidence type="ECO:0000256" key="8">
    <source>
        <dbReference type="ARBA" id="ARBA00038408"/>
    </source>
</evidence>
<dbReference type="SUPFAM" id="SSF109998">
    <property type="entry name" value="Triger factor/SurA peptide-binding domain-like"/>
    <property type="match status" value="1"/>
</dbReference>
<dbReference type="GeneID" id="85016464"/>
<dbReference type="GO" id="GO:0003755">
    <property type="term" value="F:peptidyl-prolyl cis-trans isomerase activity"/>
    <property type="evidence" value="ECO:0007669"/>
    <property type="project" value="UniProtKB-KW"/>
</dbReference>
<keyword evidence="11 14" id="KW-0413">Isomerase</keyword>
<evidence type="ECO:0000256" key="9">
    <source>
        <dbReference type="ARBA" id="ARBA00040743"/>
    </source>
</evidence>
<keyword evidence="2" id="KW-1003">Cell membrane</keyword>
<evidence type="ECO:0000256" key="10">
    <source>
        <dbReference type="ARBA" id="ARBA00042775"/>
    </source>
</evidence>
<keyword evidence="6 12" id="KW-0472">Membrane</keyword>
<name>A0A1H2TZM0_9FLAO</name>
<evidence type="ECO:0000256" key="12">
    <source>
        <dbReference type="SAM" id="Phobius"/>
    </source>
</evidence>
<dbReference type="GO" id="GO:0005886">
    <property type="term" value="C:plasma membrane"/>
    <property type="evidence" value="ECO:0007669"/>
    <property type="project" value="UniProtKB-SubCell"/>
</dbReference>
<keyword evidence="3" id="KW-0997">Cell inner membrane</keyword>
<evidence type="ECO:0000256" key="7">
    <source>
        <dbReference type="ARBA" id="ARBA00023186"/>
    </source>
</evidence>
<protein>
    <recommendedName>
        <fullName evidence="9">Periplasmic chaperone PpiD</fullName>
    </recommendedName>
    <alternativeName>
        <fullName evidence="10">Periplasmic folding chaperone</fullName>
    </alternativeName>
</protein>
<evidence type="ECO:0000256" key="11">
    <source>
        <dbReference type="PROSITE-ProRule" id="PRU00278"/>
    </source>
</evidence>
<dbReference type="Pfam" id="PF13623">
    <property type="entry name" value="SurA_N_2"/>
    <property type="match status" value="1"/>
</dbReference>
<comment type="subcellular location">
    <subcellularLocation>
        <location evidence="1">Cell inner membrane</location>
        <topology evidence="1">Single-pass type II membrane protein</topology>
        <orientation evidence="1">Periplasmic side</orientation>
    </subcellularLocation>
</comment>
<dbReference type="PROSITE" id="PS50198">
    <property type="entry name" value="PPIC_PPIASE_2"/>
    <property type="match status" value="1"/>
</dbReference>
<dbReference type="InterPro" id="IPR027304">
    <property type="entry name" value="Trigger_fact/SurA_dom_sf"/>
</dbReference>
<dbReference type="Pfam" id="PF13616">
    <property type="entry name" value="Rotamase_3"/>
    <property type="match status" value="1"/>
</dbReference>
<feature type="transmembrane region" description="Helical" evidence="12">
    <location>
        <begin position="12"/>
        <end position="31"/>
    </location>
</feature>
<dbReference type="SUPFAM" id="SSF54534">
    <property type="entry name" value="FKBP-like"/>
    <property type="match status" value="1"/>
</dbReference>
<organism evidence="14 15">
    <name type="scientific">Capnocytophaga granulosa</name>
    <dbReference type="NCBI Taxonomy" id="45242"/>
    <lineage>
        <taxon>Bacteria</taxon>
        <taxon>Pseudomonadati</taxon>
        <taxon>Bacteroidota</taxon>
        <taxon>Flavobacteriia</taxon>
        <taxon>Flavobacteriales</taxon>
        <taxon>Flavobacteriaceae</taxon>
        <taxon>Capnocytophaga</taxon>
    </lineage>
</organism>
<evidence type="ECO:0000313" key="15">
    <source>
        <dbReference type="Proteomes" id="UP000182771"/>
    </source>
</evidence>
<keyword evidence="11" id="KW-0697">Rotamase</keyword>
<dbReference type="Gene3D" id="3.10.50.40">
    <property type="match status" value="1"/>
</dbReference>